<dbReference type="SUPFAM" id="SSF53597">
    <property type="entry name" value="Dihydrofolate reductase-like"/>
    <property type="match status" value="1"/>
</dbReference>
<dbReference type="GO" id="GO:0008703">
    <property type="term" value="F:5-amino-6-(5-phosphoribosylamino)uracil reductase activity"/>
    <property type="evidence" value="ECO:0007669"/>
    <property type="project" value="InterPro"/>
</dbReference>
<dbReference type="GO" id="GO:0009231">
    <property type="term" value="P:riboflavin biosynthetic process"/>
    <property type="evidence" value="ECO:0007669"/>
    <property type="project" value="InterPro"/>
</dbReference>
<dbReference type="EMBL" id="QZFV01000112">
    <property type="protein sequence ID" value="RJQ80908.1"/>
    <property type="molecule type" value="Genomic_DNA"/>
</dbReference>
<evidence type="ECO:0000259" key="1">
    <source>
        <dbReference type="Pfam" id="PF01872"/>
    </source>
</evidence>
<evidence type="ECO:0000313" key="3">
    <source>
        <dbReference type="Proteomes" id="UP000285112"/>
    </source>
</evidence>
<protein>
    <submittedName>
        <fullName evidence="2">Dihydrofolate reductase</fullName>
    </submittedName>
</protein>
<accession>A0A419HVK6</accession>
<dbReference type="PANTHER" id="PTHR38011:SF12">
    <property type="entry name" value="BIFUNCTIONAL DEAMINASE-REDUCTASE DOMAIN PROTEIN"/>
    <property type="match status" value="1"/>
</dbReference>
<dbReference type="AlphaFoldDB" id="A0A419HVK6"/>
<dbReference type="RefSeq" id="WP_120025750.1">
    <property type="nucleotide sequence ID" value="NZ_QZFV01000112.1"/>
</dbReference>
<proteinExistence type="predicted"/>
<gene>
    <name evidence="2" type="ORF">D5S19_24435</name>
</gene>
<keyword evidence="3" id="KW-1185">Reference proteome</keyword>
<sequence length="180" mass="18715">MGTLLYSATMSLDGFIAGPGGDMSWLKPYIGPNPEVAELITGIGALLVGRRSFEGDDPNRGTEAEGKAFGGGWEGPQFVLSHRPPAADVPGVRFVSDLAQAVTEAKAAAGEKAVNVIGATVARGCLDAGLLDEVAVFVAPVLLGGGVRLFDRPDGPSVRLERISHSAAPLATNLRYRVLY</sequence>
<dbReference type="InterPro" id="IPR002734">
    <property type="entry name" value="RibDG_C"/>
</dbReference>
<organism evidence="2 3">
    <name type="scientific">Amycolatopsis panacis</name>
    <dbReference type="NCBI Taxonomy" id="2340917"/>
    <lineage>
        <taxon>Bacteria</taxon>
        <taxon>Bacillati</taxon>
        <taxon>Actinomycetota</taxon>
        <taxon>Actinomycetes</taxon>
        <taxon>Pseudonocardiales</taxon>
        <taxon>Pseudonocardiaceae</taxon>
        <taxon>Amycolatopsis</taxon>
    </lineage>
</organism>
<dbReference type="Proteomes" id="UP000285112">
    <property type="component" value="Unassembled WGS sequence"/>
</dbReference>
<dbReference type="Pfam" id="PF01872">
    <property type="entry name" value="RibD_C"/>
    <property type="match status" value="1"/>
</dbReference>
<feature type="domain" description="Bacterial bifunctional deaminase-reductase C-terminal" evidence="1">
    <location>
        <begin position="4"/>
        <end position="165"/>
    </location>
</feature>
<name>A0A419HVK6_9PSEU</name>
<evidence type="ECO:0000313" key="2">
    <source>
        <dbReference type="EMBL" id="RJQ80908.1"/>
    </source>
</evidence>
<dbReference type="PANTHER" id="PTHR38011">
    <property type="entry name" value="DIHYDROFOLATE REDUCTASE FAMILY PROTEIN (AFU_ORTHOLOGUE AFUA_8G06820)"/>
    <property type="match status" value="1"/>
</dbReference>
<dbReference type="InterPro" id="IPR050765">
    <property type="entry name" value="Riboflavin_Biosynth_HTPR"/>
</dbReference>
<reference evidence="2 3" key="1">
    <citation type="submission" date="2018-09" db="EMBL/GenBank/DDBJ databases">
        <title>YIM PH 21725 draft genome.</title>
        <authorList>
            <person name="Miao C."/>
        </authorList>
    </citation>
    <scope>NUCLEOTIDE SEQUENCE [LARGE SCALE GENOMIC DNA]</scope>
    <source>
        <strain evidence="3">YIM PH21725</strain>
    </source>
</reference>
<dbReference type="OrthoDB" id="2313602at2"/>
<dbReference type="InterPro" id="IPR024072">
    <property type="entry name" value="DHFR-like_dom_sf"/>
</dbReference>
<dbReference type="Gene3D" id="3.40.430.10">
    <property type="entry name" value="Dihydrofolate Reductase, subunit A"/>
    <property type="match status" value="1"/>
</dbReference>
<comment type="caution">
    <text evidence="2">The sequence shown here is derived from an EMBL/GenBank/DDBJ whole genome shotgun (WGS) entry which is preliminary data.</text>
</comment>